<dbReference type="InterPro" id="IPR036397">
    <property type="entry name" value="RNaseH_sf"/>
</dbReference>
<proteinExistence type="predicted"/>
<feature type="non-terminal residue" evidence="1">
    <location>
        <position position="1"/>
    </location>
</feature>
<comment type="caution">
    <text evidence="1">The sequence shown here is derived from an EMBL/GenBank/DDBJ whole genome shotgun (WGS) entry which is preliminary data.</text>
</comment>
<feature type="non-terminal residue" evidence="1">
    <location>
        <position position="145"/>
    </location>
</feature>
<reference evidence="1" key="1">
    <citation type="submission" date="2023-03" db="EMBL/GenBank/DDBJ databases">
        <title>Massive genome expansion in bonnet fungi (Mycena s.s.) driven by repeated elements and novel gene families across ecological guilds.</title>
        <authorList>
            <consortium name="Lawrence Berkeley National Laboratory"/>
            <person name="Harder C.B."/>
            <person name="Miyauchi S."/>
            <person name="Viragh M."/>
            <person name="Kuo A."/>
            <person name="Thoen E."/>
            <person name="Andreopoulos B."/>
            <person name="Lu D."/>
            <person name="Skrede I."/>
            <person name="Drula E."/>
            <person name="Henrissat B."/>
            <person name="Morin E."/>
            <person name="Kohler A."/>
            <person name="Barry K."/>
            <person name="LaButti K."/>
            <person name="Morin E."/>
            <person name="Salamov A."/>
            <person name="Lipzen A."/>
            <person name="Mereny Z."/>
            <person name="Hegedus B."/>
            <person name="Baldrian P."/>
            <person name="Stursova M."/>
            <person name="Weitz H."/>
            <person name="Taylor A."/>
            <person name="Grigoriev I.V."/>
            <person name="Nagy L.G."/>
            <person name="Martin F."/>
            <person name="Kauserud H."/>
        </authorList>
    </citation>
    <scope>NUCLEOTIDE SEQUENCE</scope>
    <source>
        <strain evidence="1">CBHHK067</strain>
    </source>
</reference>
<evidence type="ECO:0008006" key="3">
    <source>
        <dbReference type="Google" id="ProtNLM"/>
    </source>
</evidence>
<keyword evidence="2" id="KW-1185">Reference proteome</keyword>
<dbReference type="AlphaFoldDB" id="A0AAD7DPN5"/>
<dbReference type="Proteomes" id="UP001221757">
    <property type="component" value="Unassembled WGS sequence"/>
</dbReference>
<protein>
    <recommendedName>
        <fullName evidence="3">RNase H type-1 domain-containing protein</fullName>
    </recommendedName>
</protein>
<sequence>ALYGCVRRPTGNRTVVHIASVCKHAGRNDARAAFGLYWGCNSRHSIGWRIPGRQNDSRGILIGILCALESTPPTQQLCILTTSKYAIRAICYRAGVSYTEGWGCANGDLLENIVSIIQRRREQICFSWVEKPDSNPAHLDAKKLA</sequence>
<name>A0AAD7DPN5_MYCRO</name>
<dbReference type="Gene3D" id="3.30.420.10">
    <property type="entry name" value="Ribonuclease H-like superfamily/Ribonuclease H"/>
    <property type="match status" value="1"/>
</dbReference>
<evidence type="ECO:0000313" key="1">
    <source>
        <dbReference type="EMBL" id="KAJ7696728.1"/>
    </source>
</evidence>
<organism evidence="1 2">
    <name type="scientific">Mycena rosella</name>
    <name type="common">Pink bonnet</name>
    <name type="synonym">Agaricus rosellus</name>
    <dbReference type="NCBI Taxonomy" id="1033263"/>
    <lineage>
        <taxon>Eukaryota</taxon>
        <taxon>Fungi</taxon>
        <taxon>Dikarya</taxon>
        <taxon>Basidiomycota</taxon>
        <taxon>Agaricomycotina</taxon>
        <taxon>Agaricomycetes</taxon>
        <taxon>Agaricomycetidae</taxon>
        <taxon>Agaricales</taxon>
        <taxon>Marasmiineae</taxon>
        <taxon>Mycenaceae</taxon>
        <taxon>Mycena</taxon>
    </lineage>
</organism>
<accession>A0AAD7DPN5</accession>
<gene>
    <name evidence="1" type="ORF">B0H17DRAFT_881211</name>
</gene>
<dbReference type="EMBL" id="JARKIE010000033">
    <property type="protein sequence ID" value="KAJ7696728.1"/>
    <property type="molecule type" value="Genomic_DNA"/>
</dbReference>
<dbReference type="InterPro" id="IPR012337">
    <property type="entry name" value="RNaseH-like_sf"/>
</dbReference>
<dbReference type="SUPFAM" id="SSF53098">
    <property type="entry name" value="Ribonuclease H-like"/>
    <property type="match status" value="1"/>
</dbReference>
<evidence type="ECO:0000313" key="2">
    <source>
        <dbReference type="Proteomes" id="UP001221757"/>
    </source>
</evidence>
<dbReference type="GO" id="GO:0003676">
    <property type="term" value="F:nucleic acid binding"/>
    <property type="evidence" value="ECO:0007669"/>
    <property type="project" value="InterPro"/>
</dbReference>